<dbReference type="AlphaFoldDB" id="A0A9J5ZEV2"/>
<comment type="caution">
    <text evidence="1">The sequence shown here is derived from an EMBL/GenBank/DDBJ whole genome shotgun (WGS) entry which is preliminary data.</text>
</comment>
<evidence type="ECO:0000313" key="1">
    <source>
        <dbReference type="EMBL" id="KAG5610479.1"/>
    </source>
</evidence>
<keyword evidence="2" id="KW-1185">Reference proteome</keyword>
<gene>
    <name evidence="1" type="ORF">H5410_021760</name>
</gene>
<sequence>MIFHRMEDYIKILSKTSYYMIAKDGFAYPMRPFIYDVNFKTSEETTKATTWIYFPVVANFLCEGSIVLSCVHGKETSSVRPGRYK</sequence>
<dbReference type="OrthoDB" id="1304206at2759"/>
<evidence type="ECO:0000313" key="2">
    <source>
        <dbReference type="Proteomes" id="UP000824120"/>
    </source>
</evidence>
<reference evidence="1 2" key="1">
    <citation type="submission" date="2020-09" db="EMBL/GenBank/DDBJ databases">
        <title>De no assembly of potato wild relative species, Solanum commersonii.</title>
        <authorList>
            <person name="Cho K."/>
        </authorList>
    </citation>
    <scope>NUCLEOTIDE SEQUENCE [LARGE SCALE GENOMIC DNA]</scope>
    <source>
        <strain evidence="1">LZ3.2</strain>
        <tissue evidence="1">Leaf</tissue>
    </source>
</reference>
<protein>
    <submittedName>
        <fullName evidence="1">Uncharacterized protein</fullName>
    </submittedName>
</protein>
<name>A0A9J5ZEV2_SOLCO</name>
<dbReference type="Proteomes" id="UP000824120">
    <property type="component" value="Chromosome 4"/>
</dbReference>
<proteinExistence type="predicted"/>
<organism evidence="1 2">
    <name type="scientific">Solanum commersonii</name>
    <name type="common">Commerson's wild potato</name>
    <name type="synonym">Commerson's nightshade</name>
    <dbReference type="NCBI Taxonomy" id="4109"/>
    <lineage>
        <taxon>Eukaryota</taxon>
        <taxon>Viridiplantae</taxon>
        <taxon>Streptophyta</taxon>
        <taxon>Embryophyta</taxon>
        <taxon>Tracheophyta</taxon>
        <taxon>Spermatophyta</taxon>
        <taxon>Magnoliopsida</taxon>
        <taxon>eudicotyledons</taxon>
        <taxon>Gunneridae</taxon>
        <taxon>Pentapetalae</taxon>
        <taxon>asterids</taxon>
        <taxon>lamiids</taxon>
        <taxon>Solanales</taxon>
        <taxon>Solanaceae</taxon>
        <taxon>Solanoideae</taxon>
        <taxon>Solaneae</taxon>
        <taxon>Solanum</taxon>
    </lineage>
</organism>
<dbReference type="EMBL" id="JACXVP010000004">
    <property type="protein sequence ID" value="KAG5610479.1"/>
    <property type="molecule type" value="Genomic_DNA"/>
</dbReference>
<accession>A0A9J5ZEV2</accession>